<evidence type="ECO:0000313" key="2">
    <source>
        <dbReference type="EMBL" id="GFR85208.1"/>
    </source>
</evidence>
<comment type="caution">
    <text evidence="2">The sequence shown here is derived from an EMBL/GenBank/DDBJ whole genome shotgun (WGS) entry which is preliminary data.</text>
</comment>
<accession>A0AAV4GHI0</accession>
<protein>
    <submittedName>
        <fullName evidence="2">Uncharacterized protein</fullName>
    </submittedName>
</protein>
<reference evidence="2 3" key="1">
    <citation type="journal article" date="2021" name="Elife">
        <title>Chloroplast acquisition without the gene transfer in kleptoplastic sea slugs, Plakobranchus ocellatus.</title>
        <authorList>
            <person name="Maeda T."/>
            <person name="Takahashi S."/>
            <person name="Yoshida T."/>
            <person name="Shimamura S."/>
            <person name="Takaki Y."/>
            <person name="Nagai Y."/>
            <person name="Toyoda A."/>
            <person name="Suzuki Y."/>
            <person name="Arimoto A."/>
            <person name="Ishii H."/>
            <person name="Satoh N."/>
            <person name="Nishiyama T."/>
            <person name="Hasebe M."/>
            <person name="Maruyama T."/>
            <person name="Minagawa J."/>
            <person name="Obokata J."/>
            <person name="Shigenobu S."/>
        </authorList>
    </citation>
    <scope>NUCLEOTIDE SEQUENCE [LARGE SCALE GENOMIC DNA]</scope>
</reference>
<sequence>MTTSAQRQATPRRRDNTDHQQSASARRMPGCQEWPPISQVASERCQDSNRDSSPEQQT</sequence>
<evidence type="ECO:0000256" key="1">
    <source>
        <dbReference type="SAM" id="MobiDB-lite"/>
    </source>
</evidence>
<proteinExistence type="predicted"/>
<feature type="compositionally biased region" description="Basic and acidic residues" evidence="1">
    <location>
        <begin position="44"/>
        <end position="58"/>
    </location>
</feature>
<dbReference type="Proteomes" id="UP000762676">
    <property type="component" value="Unassembled WGS sequence"/>
</dbReference>
<organism evidence="2 3">
    <name type="scientific">Elysia marginata</name>
    <dbReference type="NCBI Taxonomy" id="1093978"/>
    <lineage>
        <taxon>Eukaryota</taxon>
        <taxon>Metazoa</taxon>
        <taxon>Spiralia</taxon>
        <taxon>Lophotrochozoa</taxon>
        <taxon>Mollusca</taxon>
        <taxon>Gastropoda</taxon>
        <taxon>Heterobranchia</taxon>
        <taxon>Euthyneura</taxon>
        <taxon>Panpulmonata</taxon>
        <taxon>Sacoglossa</taxon>
        <taxon>Placobranchoidea</taxon>
        <taxon>Plakobranchidae</taxon>
        <taxon>Elysia</taxon>
    </lineage>
</organism>
<keyword evidence="3" id="KW-1185">Reference proteome</keyword>
<dbReference type="EMBL" id="BMAT01004995">
    <property type="protein sequence ID" value="GFR85208.1"/>
    <property type="molecule type" value="Genomic_DNA"/>
</dbReference>
<dbReference type="AlphaFoldDB" id="A0AAV4GHI0"/>
<evidence type="ECO:0000313" key="3">
    <source>
        <dbReference type="Proteomes" id="UP000762676"/>
    </source>
</evidence>
<feature type="non-terminal residue" evidence="2">
    <location>
        <position position="58"/>
    </location>
</feature>
<name>A0AAV4GHI0_9GAST</name>
<feature type="region of interest" description="Disordered" evidence="1">
    <location>
        <begin position="1"/>
        <end position="58"/>
    </location>
</feature>
<gene>
    <name evidence="2" type="ORF">ElyMa_002436500</name>
</gene>